<dbReference type="GO" id="GO:0004713">
    <property type="term" value="F:protein tyrosine kinase activity"/>
    <property type="evidence" value="ECO:0007669"/>
    <property type="project" value="TreeGrafter"/>
</dbReference>
<feature type="coiled-coil region" evidence="6">
    <location>
        <begin position="291"/>
        <end position="376"/>
    </location>
</feature>
<organism evidence="9 10">
    <name type="scientific">Candidatus Desulfatibia vada</name>
    <dbReference type="NCBI Taxonomy" id="2841696"/>
    <lineage>
        <taxon>Bacteria</taxon>
        <taxon>Pseudomonadati</taxon>
        <taxon>Thermodesulfobacteriota</taxon>
        <taxon>Desulfobacteria</taxon>
        <taxon>Desulfobacterales</taxon>
        <taxon>Desulfobacterales incertae sedis</taxon>
        <taxon>Candidatus Desulfatibia</taxon>
    </lineage>
</organism>
<feature type="transmembrane region" description="Helical" evidence="7">
    <location>
        <begin position="404"/>
        <end position="422"/>
    </location>
</feature>
<name>A0A8J6NXC6_9BACT</name>
<evidence type="ECO:0000256" key="3">
    <source>
        <dbReference type="ARBA" id="ARBA00022692"/>
    </source>
</evidence>
<dbReference type="Pfam" id="PF02706">
    <property type="entry name" value="Wzz"/>
    <property type="match status" value="1"/>
</dbReference>
<evidence type="ECO:0000313" key="10">
    <source>
        <dbReference type="Proteomes" id="UP000605201"/>
    </source>
</evidence>
<proteinExistence type="predicted"/>
<dbReference type="EMBL" id="JACNIG010000439">
    <property type="protein sequence ID" value="MBC8434428.1"/>
    <property type="molecule type" value="Genomic_DNA"/>
</dbReference>
<evidence type="ECO:0000256" key="1">
    <source>
        <dbReference type="ARBA" id="ARBA00004651"/>
    </source>
</evidence>
<feature type="coiled-coil region" evidence="6">
    <location>
        <begin position="192"/>
        <end position="265"/>
    </location>
</feature>
<reference evidence="9 10" key="1">
    <citation type="submission" date="2020-08" db="EMBL/GenBank/DDBJ databases">
        <title>Bridging the membrane lipid divide: bacteria of the FCB group superphylum have the potential to synthesize archaeal ether lipids.</title>
        <authorList>
            <person name="Villanueva L."/>
            <person name="Von Meijenfeldt F.A.B."/>
            <person name="Westbye A.B."/>
            <person name="Yadav S."/>
            <person name="Hopmans E.C."/>
            <person name="Dutilh B.E."/>
            <person name="Sinninghe Damste J.S."/>
        </authorList>
    </citation>
    <scope>NUCLEOTIDE SEQUENCE [LARGE SCALE GENOMIC DNA]</scope>
    <source>
        <strain evidence="9">NIOZ-UU17</strain>
    </source>
</reference>
<accession>A0A8J6NXC6</accession>
<feature type="domain" description="Polysaccharide chain length determinant N-terminal" evidence="8">
    <location>
        <begin position="21"/>
        <end position="74"/>
    </location>
</feature>
<comment type="caution">
    <text evidence="9">The sequence shown here is derived from an EMBL/GenBank/DDBJ whole genome shotgun (WGS) entry which is preliminary data.</text>
</comment>
<evidence type="ECO:0000256" key="4">
    <source>
        <dbReference type="ARBA" id="ARBA00022989"/>
    </source>
</evidence>
<gene>
    <name evidence="9" type="ORF">H8D96_21175</name>
</gene>
<dbReference type="PANTHER" id="PTHR32309">
    <property type="entry name" value="TYROSINE-PROTEIN KINASE"/>
    <property type="match status" value="1"/>
</dbReference>
<keyword evidence="2" id="KW-1003">Cell membrane</keyword>
<dbReference type="Proteomes" id="UP000605201">
    <property type="component" value="Unassembled WGS sequence"/>
</dbReference>
<evidence type="ECO:0000256" key="5">
    <source>
        <dbReference type="ARBA" id="ARBA00023136"/>
    </source>
</evidence>
<dbReference type="InterPro" id="IPR050445">
    <property type="entry name" value="Bact_polysacc_biosynth/exp"/>
</dbReference>
<dbReference type="InterPro" id="IPR003856">
    <property type="entry name" value="LPS_length_determ_N"/>
</dbReference>
<keyword evidence="4 7" id="KW-1133">Transmembrane helix</keyword>
<protein>
    <recommendedName>
        <fullName evidence="8">Polysaccharide chain length determinant N-terminal domain-containing protein</fullName>
    </recommendedName>
</protein>
<feature type="transmembrane region" description="Helical" evidence="7">
    <location>
        <begin position="35"/>
        <end position="55"/>
    </location>
</feature>
<evidence type="ECO:0000259" key="8">
    <source>
        <dbReference type="Pfam" id="PF02706"/>
    </source>
</evidence>
<keyword evidence="3 7" id="KW-0812">Transmembrane</keyword>
<evidence type="ECO:0000313" key="9">
    <source>
        <dbReference type="EMBL" id="MBC8434428.1"/>
    </source>
</evidence>
<keyword evidence="5 7" id="KW-0472">Membrane</keyword>
<evidence type="ECO:0000256" key="6">
    <source>
        <dbReference type="SAM" id="Coils"/>
    </source>
</evidence>
<dbReference type="GO" id="GO:0005886">
    <property type="term" value="C:plasma membrane"/>
    <property type="evidence" value="ECO:0007669"/>
    <property type="project" value="UniProtKB-SubCell"/>
</dbReference>
<evidence type="ECO:0000256" key="2">
    <source>
        <dbReference type="ARBA" id="ARBA00022475"/>
    </source>
</evidence>
<comment type="subcellular location">
    <subcellularLocation>
        <location evidence="1">Cell membrane</location>
        <topology evidence="1">Multi-pass membrane protein</topology>
    </subcellularLocation>
</comment>
<keyword evidence="6" id="KW-0175">Coiled coil</keyword>
<sequence>MTDQPQQHEPAHHRVEMHPDDEIELMDYLLVIWKWKWRIILITFVCMVAAGVVSFNMPRIHEVSMIIEPAVIGMQENGNPLFLDLVNMKGKIENGLYNTRILNRLNINPRLTQLGFKVVNPKNTKLIKISSEWEQDKISTGTKILAQLAAEMAYDAEKALQSKKEDLDMQITVKQNEIATIETQRKDIGKQIATKLNEIAKIETQRKDLDKQILLKLSDIQGKKNQIKLQQAILKNIGERKTELIQEVKQVKNNTERLIQQKNRVVEGKSSEENVSLLLYFTTVQQNVAYFNQLNDRLNNLKSNEDRIGAEIEKLEKDINDINTAIERLKIQKTEGLKANANDINTEIERLKIQKTEGLQANVNDIKIEIERLNIKKSYIENIKVLKEPESSEFPIKPKKKRNVVLAGAVGFMLAVFMAFFVEYLQKAREESMIKKGLK</sequence>
<dbReference type="PANTHER" id="PTHR32309:SF13">
    <property type="entry name" value="FERRIC ENTEROBACTIN TRANSPORT PROTEIN FEPE"/>
    <property type="match status" value="1"/>
</dbReference>
<dbReference type="AlphaFoldDB" id="A0A8J6NXC6"/>
<evidence type="ECO:0000256" key="7">
    <source>
        <dbReference type="SAM" id="Phobius"/>
    </source>
</evidence>